<accession>A0A0D2AR11</accession>
<feature type="transmembrane region" description="Helical" evidence="8">
    <location>
        <begin position="141"/>
        <end position="159"/>
    </location>
</feature>
<dbReference type="EMBL" id="KN847529">
    <property type="protein sequence ID" value="KIW09138.1"/>
    <property type="molecule type" value="Genomic_DNA"/>
</dbReference>
<keyword evidence="3 8" id="KW-0812">Transmembrane</keyword>
<dbReference type="Pfam" id="PF07690">
    <property type="entry name" value="MFS_1"/>
    <property type="match status" value="1"/>
</dbReference>
<keyword evidence="2" id="KW-0813">Transport</keyword>
<dbReference type="Gene3D" id="1.20.1250.20">
    <property type="entry name" value="MFS general substrate transporter like domains"/>
    <property type="match status" value="2"/>
</dbReference>
<feature type="transmembrane region" description="Helical" evidence="8">
    <location>
        <begin position="204"/>
        <end position="223"/>
    </location>
</feature>
<dbReference type="InParanoid" id="A0A0D2AR11"/>
<name>A0A0D2AR11_9PEZI</name>
<proteinExistence type="inferred from homology"/>
<comment type="similarity">
    <text evidence="6">Belongs to the major facilitator superfamily. Allantoate permease family.</text>
</comment>
<feature type="transmembrane region" description="Helical" evidence="8">
    <location>
        <begin position="399"/>
        <end position="419"/>
    </location>
</feature>
<feature type="compositionally biased region" description="Acidic residues" evidence="7">
    <location>
        <begin position="1"/>
        <end position="11"/>
    </location>
</feature>
<evidence type="ECO:0000256" key="2">
    <source>
        <dbReference type="ARBA" id="ARBA00022448"/>
    </source>
</evidence>
<dbReference type="PANTHER" id="PTHR43791:SF16">
    <property type="entry name" value="TRANSPORTER, PUTATIVE (AFU_ORTHOLOGUE AFUA_3G01840)-RELATED"/>
    <property type="match status" value="1"/>
</dbReference>
<dbReference type="GO" id="GO:0016020">
    <property type="term" value="C:membrane"/>
    <property type="evidence" value="ECO:0007669"/>
    <property type="project" value="UniProtKB-SubCell"/>
</dbReference>
<dbReference type="InterPro" id="IPR036259">
    <property type="entry name" value="MFS_trans_sf"/>
</dbReference>
<feature type="transmembrane region" description="Helical" evidence="8">
    <location>
        <begin position="304"/>
        <end position="328"/>
    </location>
</feature>
<comment type="subcellular location">
    <subcellularLocation>
        <location evidence="1">Membrane</location>
        <topology evidence="1">Multi-pass membrane protein</topology>
    </subcellularLocation>
</comment>
<dbReference type="GeneID" id="27308048"/>
<protein>
    <recommendedName>
        <fullName evidence="9">Major facilitator superfamily (MFS) profile domain-containing protein</fullName>
    </recommendedName>
</protein>
<evidence type="ECO:0000259" key="9">
    <source>
        <dbReference type="PROSITE" id="PS50850"/>
    </source>
</evidence>
<dbReference type="Proteomes" id="UP000053259">
    <property type="component" value="Unassembled WGS sequence"/>
</dbReference>
<dbReference type="PANTHER" id="PTHR43791">
    <property type="entry name" value="PERMEASE-RELATED"/>
    <property type="match status" value="1"/>
</dbReference>
<evidence type="ECO:0000313" key="11">
    <source>
        <dbReference type="Proteomes" id="UP000053259"/>
    </source>
</evidence>
<evidence type="ECO:0000256" key="4">
    <source>
        <dbReference type="ARBA" id="ARBA00022989"/>
    </source>
</evidence>
<evidence type="ECO:0000256" key="5">
    <source>
        <dbReference type="ARBA" id="ARBA00023136"/>
    </source>
</evidence>
<evidence type="ECO:0000256" key="7">
    <source>
        <dbReference type="SAM" id="MobiDB-lite"/>
    </source>
</evidence>
<feature type="transmembrane region" description="Helical" evidence="8">
    <location>
        <begin position="464"/>
        <end position="486"/>
    </location>
</feature>
<gene>
    <name evidence="10" type="ORF">PV09_00075</name>
</gene>
<dbReference type="GO" id="GO:0022857">
    <property type="term" value="F:transmembrane transporter activity"/>
    <property type="evidence" value="ECO:0007669"/>
    <property type="project" value="InterPro"/>
</dbReference>
<feature type="domain" description="Major facilitator superfamily (MFS) profile" evidence="9">
    <location>
        <begin position="75"/>
        <end position="491"/>
    </location>
</feature>
<dbReference type="VEuPathDB" id="FungiDB:PV09_00075"/>
<keyword evidence="4 8" id="KW-1133">Transmembrane helix</keyword>
<keyword evidence="5 8" id="KW-0472">Membrane</keyword>
<dbReference type="FunFam" id="1.20.1250.20:FF:000295">
    <property type="entry name" value="Unplaced genomic scaffold supercont1.7, whole genome shotgun sequence"/>
    <property type="match status" value="1"/>
</dbReference>
<evidence type="ECO:0000313" key="10">
    <source>
        <dbReference type="EMBL" id="KIW09138.1"/>
    </source>
</evidence>
<feature type="transmembrane region" description="Helical" evidence="8">
    <location>
        <begin position="340"/>
        <end position="361"/>
    </location>
</feature>
<dbReference type="PROSITE" id="PS50850">
    <property type="entry name" value="MFS"/>
    <property type="match status" value="1"/>
</dbReference>
<evidence type="ECO:0000256" key="6">
    <source>
        <dbReference type="ARBA" id="ARBA00037968"/>
    </source>
</evidence>
<feature type="transmembrane region" description="Helical" evidence="8">
    <location>
        <begin position="235"/>
        <end position="255"/>
    </location>
</feature>
<feature type="transmembrane region" description="Helical" evidence="8">
    <location>
        <begin position="367"/>
        <end position="387"/>
    </location>
</feature>
<dbReference type="InterPro" id="IPR011701">
    <property type="entry name" value="MFS"/>
</dbReference>
<feature type="transmembrane region" description="Helical" evidence="8">
    <location>
        <begin position="171"/>
        <end position="192"/>
    </location>
</feature>
<sequence>MEELSVQDEESTALLAHEMDDKDSIKHAEETRAELAITDSSKKHGDRALELIGDERIPLTDEDNRRIRRKTDLRILPVLVWVYFLQVIDKTTLGYGAVFGLQKDAKLSAHEYSLIGSIAPIAQLAWQPFSSFLIVKVPHRILMPLLVIGWGVAQATMGACDSYGGLMATRFLLGLFEAGCLPLFSVITSHWYRRAEQPLRVAAWYSMNGIANLTAAALSYGLGQIRTSSMYSWQIIFLFCGLVTVCSAPLVYWRLENDIPSARFLSQHEKAQAVERLRANQTGTGNREFKWKHVFELALEPKTYLFIGMTLLLNIGAQVSNTFGPLILAGIGFDKYKTSLLNIPFGTLQFLTILAGSWAAAKGRFKSLVLAVFMLPVIAGIAMLYALPRTSSHQAALMAGFYMFAFLFAGNPLIVSWMIGNTAGTTKKSVLMACYQGASSAGNIIGPLLFSSKDAPSYHPGLRAVLGIFVALVCVVLIQLANLILLNKLQEGKRVRNGKAAVIKDLSMEDTYVGYEADQEDGQTQRLGERAFLDLTDRENDEFTYIY</sequence>
<organism evidence="10 11">
    <name type="scientific">Verruconis gallopava</name>
    <dbReference type="NCBI Taxonomy" id="253628"/>
    <lineage>
        <taxon>Eukaryota</taxon>
        <taxon>Fungi</taxon>
        <taxon>Dikarya</taxon>
        <taxon>Ascomycota</taxon>
        <taxon>Pezizomycotina</taxon>
        <taxon>Dothideomycetes</taxon>
        <taxon>Pleosporomycetidae</taxon>
        <taxon>Venturiales</taxon>
        <taxon>Sympoventuriaceae</taxon>
        <taxon>Verruconis</taxon>
    </lineage>
</organism>
<dbReference type="RefSeq" id="XP_016219007.1">
    <property type="nucleotide sequence ID" value="XM_016352750.1"/>
</dbReference>
<feature type="region of interest" description="Disordered" evidence="7">
    <location>
        <begin position="1"/>
        <end position="24"/>
    </location>
</feature>
<keyword evidence="11" id="KW-1185">Reference proteome</keyword>
<evidence type="ECO:0000256" key="8">
    <source>
        <dbReference type="SAM" id="Phobius"/>
    </source>
</evidence>
<evidence type="ECO:0000256" key="1">
    <source>
        <dbReference type="ARBA" id="ARBA00004141"/>
    </source>
</evidence>
<dbReference type="FunFam" id="1.20.1250.20:FF:000064">
    <property type="entry name" value="MFS allantoate transporter"/>
    <property type="match status" value="1"/>
</dbReference>
<dbReference type="SUPFAM" id="SSF103473">
    <property type="entry name" value="MFS general substrate transporter"/>
    <property type="match status" value="1"/>
</dbReference>
<dbReference type="AlphaFoldDB" id="A0A0D2AR11"/>
<dbReference type="OrthoDB" id="4454541at2759"/>
<evidence type="ECO:0000256" key="3">
    <source>
        <dbReference type="ARBA" id="ARBA00022692"/>
    </source>
</evidence>
<reference evidence="10 11" key="1">
    <citation type="submission" date="2015-01" db="EMBL/GenBank/DDBJ databases">
        <title>The Genome Sequence of Ochroconis gallopava CBS43764.</title>
        <authorList>
            <consortium name="The Broad Institute Genomics Platform"/>
            <person name="Cuomo C."/>
            <person name="de Hoog S."/>
            <person name="Gorbushina A."/>
            <person name="Stielow B."/>
            <person name="Teixiera M."/>
            <person name="Abouelleil A."/>
            <person name="Chapman S.B."/>
            <person name="Priest M."/>
            <person name="Young S.K."/>
            <person name="Wortman J."/>
            <person name="Nusbaum C."/>
            <person name="Birren B."/>
        </authorList>
    </citation>
    <scope>NUCLEOTIDE SEQUENCE [LARGE SCALE GENOMIC DNA]</scope>
    <source>
        <strain evidence="10 11">CBS 43764</strain>
    </source>
</reference>
<dbReference type="InterPro" id="IPR020846">
    <property type="entry name" value="MFS_dom"/>
</dbReference>
<dbReference type="HOGENOM" id="CLU_001265_0_5_1"/>
<feature type="transmembrane region" description="Helical" evidence="8">
    <location>
        <begin position="75"/>
        <end position="98"/>
    </location>
</feature>